<feature type="transmembrane region" description="Helical" evidence="1">
    <location>
        <begin position="7"/>
        <end position="26"/>
    </location>
</feature>
<proteinExistence type="predicted"/>
<gene>
    <name evidence="2" type="ORF">GB2207_04377</name>
</gene>
<keyword evidence="1" id="KW-1133">Transmembrane helix</keyword>
<dbReference type="eggNOG" id="ENOG5032S4C">
    <property type="taxonomic scope" value="Bacteria"/>
</dbReference>
<name>Q1YS61_9GAMM</name>
<feature type="transmembrane region" description="Helical" evidence="1">
    <location>
        <begin position="72"/>
        <end position="91"/>
    </location>
</feature>
<evidence type="ECO:0000313" key="3">
    <source>
        <dbReference type="Proteomes" id="UP000005555"/>
    </source>
</evidence>
<keyword evidence="1" id="KW-0472">Membrane</keyword>
<comment type="caution">
    <text evidence="2">The sequence shown here is derived from an EMBL/GenBank/DDBJ whole genome shotgun (WGS) entry which is preliminary data.</text>
</comment>
<organism evidence="2 3">
    <name type="scientific">gamma proteobacterium HTCC2207</name>
    <dbReference type="NCBI Taxonomy" id="314287"/>
    <lineage>
        <taxon>Bacteria</taxon>
        <taxon>Pseudomonadati</taxon>
        <taxon>Pseudomonadota</taxon>
        <taxon>Gammaproteobacteria</taxon>
        <taxon>Cellvibrionales</taxon>
        <taxon>Porticoccaceae</taxon>
        <taxon>SAR92 clade</taxon>
    </lineage>
</organism>
<sequence length="127" mass="13635">MNLTISILLITVGLINFLPVIGIISAEKLSAAYAVELIGNDIVILMRHRALLFGLIGGFMLYSVWKPSYQSVAMVMAAISMLGFLFFVAAADHYNASITKIAIIDLIGLAGLAIAAGLKYLSRNSLF</sequence>
<reference evidence="2 3" key="1">
    <citation type="submission" date="2006-03" db="EMBL/GenBank/DDBJ databases">
        <authorList>
            <person name="Giovannoni S.J."/>
            <person name="Cho J.-C."/>
            <person name="Ferriera S."/>
            <person name="Johnson J."/>
            <person name="Kravitz S."/>
            <person name="Halpern A."/>
            <person name="Remington K."/>
            <person name="Beeson K."/>
            <person name="Tran B."/>
            <person name="Rogers Y.-H."/>
            <person name="Friedman R."/>
            <person name="Venter J.C."/>
        </authorList>
    </citation>
    <scope>NUCLEOTIDE SEQUENCE [LARGE SCALE GENOMIC DNA]</scope>
    <source>
        <strain evidence="2 3">HTCC2207</strain>
    </source>
</reference>
<keyword evidence="1" id="KW-0812">Transmembrane</keyword>
<dbReference type="EMBL" id="AAPI01000004">
    <property type="protein sequence ID" value="EAS46834.1"/>
    <property type="molecule type" value="Genomic_DNA"/>
</dbReference>
<evidence type="ECO:0000313" key="2">
    <source>
        <dbReference type="EMBL" id="EAS46834.1"/>
    </source>
</evidence>
<dbReference type="HOGENOM" id="CLU_144174_0_0_6"/>
<feature type="transmembrane region" description="Helical" evidence="1">
    <location>
        <begin position="97"/>
        <end position="121"/>
    </location>
</feature>
<keyword evidence="3" id="KW-1185">Reference proteome</keyword>
<dbReference type="Proteomes" id="UP000005555">
    <property type="component" value="Unassembled WGS sequence"/>
</dbReference>
<feature type="transmembrane region" description="Helical" evidence="1">
    <location>
        <begin position="46"/>
        <end position="65"/>
    </location>
</feature>
<accession>Q1YS61</accession>
<evidence type="ECO:0008006" key="4">
    <source>
        <dbReference type="Google" id="ProtNLM"/>
    </source>
</evidence>
<evidence type="ECO:0000256" key="1">
    <source>
        <dbReference type="SAM" id="Phobius"/>
    </source>
</evidence>
<protein>
    <recommendedName>
        <fullName evidence="4">Phosphopantetheine adenylyltransferase</fullName>
    </recommendedName>
</protein>
<dbReference type="AlphaFoldDB" id="Q1YS61"/>
<dbReference type="OrthoDB" id="1495227at2"/>